<dbReference type="EMBL" id="CADCUN010000222">
    <property type="protein sequence ID" value="CAA9400844.1"/>
    <property type="molecule type" value="Genomic_DNA"/>
</dbReference>
<gene>
    <name evidence="4" type="ORF">AVDCRST_MAG60-2104</name>
</gene>
<evidence type="ECO:0000256" key="1">
    <source>
        <dbReference type="SAM" id="MobiDB-lite"/>
    </source>
</evidence>
<dbReference type="Gene3D" id="2.60.40.2700">
    <property type="match status" value="1"/>
</dbReference>
<feature type="region of interest" description="Disordered" evidence="1">
    <location>
        <begin position="26"/>
        <end position="48"/>
    </location>
</feature>
<reference evidence="4" key="1">
    <citation type="submission" date="2020-02" db="EMBL/GenBank/DDBJ databases">
        <authorList>
            <person name="Meier V. D."/>
        </authorList>
    </citation>
    <scope>NUCLEOTIDE SEQUENCE</scope>
    <source>
        <strain evidence="4">AVDCRST_MAG60</strain>
    </source>
</reference>
<dbReference type="SUPFAM" id="SSF55486">
    <property type="entry name" value="Metalloproteases ('zincins'), catalytic domain"/>
    <property type="match status" value="1"/>
</dbReference>
<evidence type="ECO:0000256" key="2">
    <source>
        <dbReference type="SAM" id="SignalP"/>
    </source>
</evidence>
<feature type="signal peptide" evidence="2">
    <location>
        <begin position="1"/>
        <end position="21"/>
    </location>
</feature>
<evidence type="ECO:0000313" key="4">
    <source>
        <dbReference type="EMBL" id="CAA9400844.1"/>
    </source>
</evidence>
<feature type="domain" description="DUF3152" evidence="3">
    <location>
        <begin position="116"/>
        <end position="267"/>
    </location>
</feature>
<organism evidence="4">
    <name type="scientific">uncultured Nocardioides sp</name>
    <dbReference type="NCBI Taxonomy" id="198441"/>
    <lineage>
        <taxon>Bacteria</taxon>
        <taxon>Bacillati</taxon>
        <taxon>Actinomycetota</taxon>
        <taxon>Actinomycetes</taxon>
        <taxon>Propionibacteriales</taxon>
        <taxon>Nocardioidaceae</taxon>
        <taxon>Nocardioides</taxon>
        <taxon>environmental samples</taxon>
    </lineage>
</organism>
<sequence>MLPRPVLAVLLALVAATCVLAAPAHARLDPPPLTNTAAPTLTGTPKDGQVLRAHPGRWTPRRTETRYRWLRDGEPIRGADARRYRLTSRDVGTRVAVDVRVRAEGYAWTSAPSEQTPTVDHGTPVRRRVTYSVTTRGTITTSPATFGRQAQETYADARGWRAGGIAFRQVPRGGDFTLVLAAASTLPSFGAGCSTFWSCRVGRFVVVNQDRWRFASPAWNRAGARLRDYRHLVVNHETGHWLGHGHRGCPGQGQPAPVMMQQSKGLDGCRFNPWPRPDER</sequence>
<accession>A0A6J4NY65</accession>
<feature type="compositionally biased region" description="Low complexity" evidence="1">
    <location>
        <begin position="34"/>
        <end position="45"/>
    </location>
</feature>
<dbReference type="InterPro" id="IPR022603">
    <property type="entry name" value="DUF3152"/>
</dbReference>
<keyword evidence="2" id="KW-0732">Signal</keyword>
<evidence type="ECO:0000259" key="3">
    <source>
        <dbReference type="Pfam" id="PF11350"/>
    </source>
</evidence>
<feature type="chain" id="PRO_5026912406" description="DUF3152 domain-containing protein" evidence="2">
    <location>
        <begin position="22"/>
        <end position="280"/>
    </location>
</feature>
<name>A0A6J4NY65_9ACTN</name>
<dbReference type="Pfam" id="PF11350">
    <property type="entry name" value="DUF3152"/>
    <property type="match status" value="1"/>
</dbReference>
<proteinExistence type="predicted"/>
<protein>
    <recommendedName>
        <fullName evidence="3">DUF3152 domain-containing protein</fullName>
    </recommendedName>
</protein>
<dbReference type="AlphaFoldDB" id="A0A6J4NY65"/>